<dbReference type="SUPFAM" id="SSF46955">
    <property type="entry name" value="Putative DNA-binding domain"/>
    <property type="match status" value="1"/>
</dbReference>
<organism evidence="2 3">
    <name type="scientific">Nonomuraea rubra</name>
    <dbReference type="NCBI Taxonomy" id="46180"/>
    <lineage>
        <taxon>Bacteria</taxon>
        <taxon>Bacillati</taxon>
        <taxon>Actinomycetota</taxon>
        <taxon>Actinomycetes</taxon>
        <taxon>Streptosporangiales</taxon>
        <taxon>Streptosporangiaceae</taxon>
        <taxon>Nonomuraea</taxon>
    </lineage>
</organism>
<keyword evidence="3" id="KW-1185">Reference proteome</keyword>
<gene>
    <name evidence="2" type="ORF">HD593_001674</name>
</gene>
<proteinExistence type="predicted"/>
<feature type="domain" description="HTH merR-type" evidence="1">
    <location>
        <begin position="7"/>
        <end position="70"/>
    </location>
</feature>
<dbReference type="Gene3D" id="1.10.1660.10">
    <property type="match status" value="1"/>
</dbReference>
<dbReference type="AlphaFoldDB" id="A0A7X0NNT1"/>
<dbReference type="SUPFAM" id="SSF46689">
    <property type="entry name" value="Homeodomain-like"/>
    <property type="match status" value="1"/>
</dbReference>
<evidence type="ECO:0000313" key="3">
    <source>
        <dbReference type="Proteomes" id="UP000565579"/>
    </source>
</evidence>
<comment type="caution">
    <text evidence="2">The sequence shown here is derived from an EMBL/GenBank/DDBJ whole genome shotgun (WGS) entry which is preliminary data.</text>
</comment>
<dbReference type="InterPro" id="IPR009057">
    <property type="entry name" value="Homeodomain-like_sf"/>
</dbReference>
<dbReference type="Proteomes" id="UP000565579">
    <property type="component" value="Unassembled WGS sequence"/>
</dbReference>
<dbReference type="InterPro" id="IPR009061">
    <property type="entry name" value="DNA-bd_dom_put_sf"/>
</dbReference>
<evidence type="ECO:0000313" key="2">
    <source>
        <dbReference type="EMBL" id="MBB6546879.1"/>
    </source>
</evidence>
<protein>
    <submittedName>
        <fullName evidence="2">Uncharacterized protein (DUF433 family)/DNA-binding transcriptional MerR regulator</fullName>
    </submittedName>
</protein>
<sequence>MYSTVLAAALSGASVGQLRYWRRQPPVFAPEYQTPHKVLYSYRDVVALRSITYLRQKDVTSLQDIRKSIKNLRAMGKIEHLSEYKLVRSGNTIVLVDGDEAIDLLRAPGNAMLADLVDIFGEFDGRMGRVLPFQQPVPGVVVDPEVLSGFPVVKGTRIGYDQVASLMDDDVPAEEISRFFPSVGAEAALAAQQFADYVRRFDVQDQVG</sequence>
<dbReference type="GO" id="GO:0003677">
    <property type="term" value="F:DNA binding"/>
    <property type="evidence" value="ECO:0007669"/>
    <property type="project" value="UniProtKB-KW"/>
</dbReference>
<dbReference type="EMBL" id="JACHMI010000001">
    <property type="protein sequence ID" value="MBB6546879.1"/>
    <property type="molecule type" value="Genomic_DNA"/>
</dbReference>
<dbReference type="Pfam" id="PF04255">
    <property type="entry name" value="DUF433"/>
    <property type="match status" value="1"/>
</dbReference>
<evidence type="ECO:0000259" key="1">
    <source>
        <dbReference type="Pfam" id="PF13411"/>
    </source>
</evidence>
<dbReference type="InterPro" id="IPR036388">
    <property type="entry name" value="WH-like_DNA-bd_sf"/>
</dbReference>
<dbReference type="Pfam" id="PF13411">
    <property type="entry name" value="MerR_1"/>
    <property type="match status" value="1"/>
</dbReference>
<reference evidence="2 3" key="1">
    <citation type="submission" date="2020-08" db="EMBL/GenBank/DDBJ databases">
        <title>Sequencing the genomes of 1000 actinobacteria strains.</title>
        <authorList>
            <person name="Klenk H.-P."/>
        </authorList>
    </citation>
    <scope>NUCLEOTIDE SEQUENCE [LARGE SCALE GENOMIC DNA]</scope>
    <source>
        <strain evidence="2 3">DSM 43768</strain>
    </source>
</reference>
<dbReference type="GO" id="GO:0006355">
    <property type="term" value="P:regulation of DNA-templated transcription"/>
    <property type="evidence" value="ECO:0007669"/>
    <property type="project" value="InterPro"/>
</dbReference>
<dbReference type="InterPro" id="IPR007367">
    <property type="entry name" value="DUF433"/>
</dbReference>
<dbReference type="RefSeq" id="WP_185101614.1">
    <property type="nucleotide sequence ID" value="NZ_BAAAXY010000087.1"/>
</dbReference>
<dbReference type="Gene3D" id="1.10.10.10">
    <property type="entry name" value="Winged helix-like DNA-binding domain superfamily/Winged helix DNA-binding domain"/>
    <property type="match status" value="1"/>
</dbReference>
<keyword evidence="2" id="KW-0238">DNA-binding</keyword>
<accession>A0A7X0NNT1</accession>
<name>A0A7X0NNT1_9ACTN</name>
<dbReference type="InterPro" id="IPR000551">
    <property type="entry name" value="MerR-type_HTH_dom"/>
</dbReference>